<reference evidence="2 3" key="1">
    <citation type="submission" date="2021-07" db="EMBL/GenBank/DDBJ databases">
        <title>The Aristolochia fimbriata genome: insights into angiosperm evolution, floral development and chemical biosynthesis.</title>
        <authorList>
            <person name="Jiao Y."/>
        </authorList>
    </citation>
    <scope>NUCLEOTIDE SEQUENCE [LARGE SCALE GENOMIC DNA]</scope>
    <source>
        <strain evidence="2">IBCAS-2021</strain>
        <tissue evidence="2">Leaf</tissue>
    </source>
</reference>
<dbReference type="Proteomes" id="UP000825729">
    <property type="component" value="Unassembled WGS sequence"/>
</dbReference>
<proteinExistence type="predicted"/>
<accession>A0AAV7EAA8</accession>
<evidence type="ECO:0000313" key="2">
    <source>
        <dbReference type="EMBL" id="KAG9445648.1"/>
    </source>
</evidence>
<dbReference type="EMBL" id="JAINDJ010000005">
    <property type="protein sequence ID" value="KAG9445648.1"/>
    <property type="molecule type" value="Genomic_DNA"/>
</dbReference>
<evidence type="ECO:0000256" key="1">
    <source>
        <dbReference type="SAM" id="MobiDB-lite"/>
    </source>
</evidence>
<sequence length="165" mass="18869">MEGEIKQTGRRGRLPFSSPFTPPEAAADRTTNASLLIQDQCLHCTRPRSIRKTSYLVLQQIERRRFPLYNHVYVNLKLIAFLILSSGVLNHGVNVNVCNFIELPEQLITANLFPYWKRMNGEETYQTQIASLLISQRSMGLDLQRVPNSERCKLGHQSFHTGGRV</sequence>
<feature type="region of interest" description="Disordered" evidence="1">
    <location>
        <begin position="1"/>
        <end position="26"/>
    </location>
</feature>
<comment type="caution">
    <text evidence="2">The sequence shown here is derived from an EMBL/GenBank/DDBJ whole genome shotgun (WGS) entry which is preliminary data.</text>
</comment>
<gene>
    <name evidence="2" type="ORF">H6P81_011776</name>
</gene>
<keyword evidence="3" id="KW-1185">Reference proteome</keyword>
<dbReference type="AlphaFoldDB" id="A0AAV7EAA8"/>
<protein>
    <submittedName>
        <fullName evidence="2">Uncharacterized protein</fullName>
    </submittedName>
</protein>
<evidence type="ECO:0000313" key="3">
    <source>
        <dbReference type="Proteomes" id="UP000825729"/>
    </source>
</evidence>
<organism evidence="2 3">
    <name type="scientific">Aristolochia fimbriata</name>
    <name type="common">White veined hardy Dutchman's pipe vine</name>
    <dbReference type="NCBI Taxonomy" id="158543"/>
    <lineage>
        <taxon>Eukaryota</taxon>
        <taxon>Viridiplantae</taxon>
        <taxon>Streptophyta</taxon>
        <taxon>Embryophyta</taxon>
        <taxon>Tracheophyta</taxon>
        <taxon>Spermatophyta</taxon>
        <taxon>Magnoliopsida</taxon>
        <taxon>Magnoliidae</taxon>
        <taxon>Piperales</taxon>
        <taxon>Aristolochiaceae</taxon>
        <taxon>Aristolochia</taxon>
    </lineage>
</organism>
<name>A0AAV7EAA8_ARIFI</name>